<evidence type="ECO:0000256" key="5">
    <source>
        <dbReference type="ARBA" id="ARBA00022519"/>
    </source>
</evidence>
<dbReference type="Pfam" id="PF03544">
    <property type="entry name" value="TonB_C"/>
    <property type="match status" value="1"/>
</dbReference>
<keyword evidence="4" id="KW-1003">Cell membrane</keyword>
<comment type="caution">
    <text evidence="13">The sequence shown here is derived from an EMBL/GenBank/DDBJ whole genome shotgun (WGS) entry which is preliminary data.</text>
</comment>
<evidence type="ECO:0000256" key="7">
    <source>
        <dbReference type="ARBA" id="ARBA00022927"/>
    </source>
</evidence>
<evidence type="ECO:0000256" key="8">
    <source>
        <dbReference type="ARBA" id="ARBA00022989"/>
    </source>
</evidence>
<evidence type="ECO:0000256" key="1">
    <source>
        <dbReference type="ARBA" id="ARBA00004383"/>
    </source>
</evidence>
<reference evidence="13 14" key="1">
    <citation type="submission" date="2020-12" db="EMBL/GenBank/DDBJ databases">
        <title>Whole genome sequences of gut porcine anaerobes.</title>
        <authorList>
            <person name="Kubasova T."/>
            <person name="Jahodarova E."/>
            <person name="Rychlik I."/>
        </authorList>
    </citation>
    <scope>NUCLEOTIDE SEQUENCE [LARGE SCALE GENOMIC DNA]</scope>
    <source>
        <strain evidence="13 14">An925</strain>
    </source>
</reference>
<proteinExistence type="inferred from homology"/>
<comment type="subcellular location">
    <subcellularLocation>
        <location evidence="1">Cell inner membrane</location>
        <topology evidence="1">Single-pass membrane protein</topology>
        <orientation evidence="1">Periplasmic side</orientation>
    </subcellularLocation>
</comment>
<keyword evidence="6 11" id="KW-0812">Transmembrane</keyword>
<dbReference type="EMBL" id="JADYTN010000007">
    <property type="protein sequence ID" value="MCF2563356.1"/>
    <property type="molecule type" value="Genomic_DNA"/>
</dbReference>
<keyword evidence="7" id="KW-0653">Protein transport</keyword>
<sequence length="242" mass="27392">MEQKKIPQVDLDHQRTTGFLLGLVLVLALLFVSLEWNSMPNVETDEDMDISELVHEDELVPMSIEQQMAEMPPARAKAEESEQLRVVDDNVELAHEEKNEQDDTDGDKNGEDDSSVPQQVDTEDPKVLTPVGIDPNNNPLMFRIVEDLPQFPGGAVELMKWLTRNLTYPKVAQSRKTQGKVVAFFYVEKDGKITGITIHQSLSKECDDEALRVLKQMPRWKPGIQNGKPCRTKVCIPIVFKL</sequence>
<organism evidence="13 14">
    <name type="scientific">Xylanibacter brevis</name>
    <dbReference type="NCBI Taxonomy" id="83231"/>
    <lineage>
        <taxon>Bacteria</taxon>
        <taxon>Pseudomonadati</taxon>
        <taxon>Bacteroidota</taxon>
        <taxon>Bacteroidia</taxon>
        <taxon>Bacteroidales</taxon>
        <taxon>Prevotellaceae</taxon>
        <taxon>Xylanibacter</taxon>
    </lineage>
</organism>
<keyword evidence="5" id="KW-0997">Cell inner membrane</keyword>
<keyword evidence="8 11" id="KW-1133">Transmembrane helix</keyword>
<evidence type="ECO:0000256" key="3">
    <source>
        <dbReference type="ARBA" id="ARBA00022448"/>
    </source>
</evidence>
<keyword evidence="14" id="KW-1185">Reference proteome</keyword>
<keyword evidence="9 11" id="KW-0472">Membrane</keyword>
<dbReference type="Gene3D" id="3.30.1150.10">
    <property type="match status" value="1"/>
</dbReference>
<dbReference type="PANTHER" id="PTHR33446">
    <property type="entry name" value="PROTEIN TONB-RELATED"/>
    <property type="match status" value="1"/>
</dbReference>
<evidence type="ECO:0000256" key="10">
    <source>
        <dbReference type="SAM" id="MobiDB-lite"/>
    </source>
</evidence>
<dbReference type="InterPro" id="IPR006260">
    <property type="entry name" value="TonB/TolA_C"/>
</dbReference>
<dbReference type="PROSITE" id="PS52015">
    <property type="entry name" value="TONB_CTD"/>
    <property type="match status" value="1"/>
</dbReference>
<evidence type="ECO:0000256" key="9">
    <source>
        <dbReference type="ARBA" id="ARBA00023136"/>
    </source>
</evidence>
<feature type="region of interest" description="Disordered" evidence="10">
    <location>
        <begin position="96"/>
        <end position="133"/>
    </location>
</feature>
<dbReference type="InterPro" id="IPR051045">
    <property type="entry name" value="TonB-dependent_transducer"/>
</dbReference>
<dbReference type="Proteomes" id="UP001200470">
    <property type="component" value="Unassembled WGS sequence"/>
</dbReference>
<keyword evidence="3" id="KW-0813">Transport</keyword>
<gene>
    <name evidence="13" type="ORF">I6E12_04425</name>
</gene>
<evidence type="ECO:0000313" key="13">
    <source>
        <dbReference type="EMBL" id="MCF2563356.1"/>
    </source>
</evidence>
<evidence type="ECO:0000256" key="11">
    <source>
        <dbReference type="SAM" id="Phobius"/>
    </source>
</evidence>
<feature type="domain" description="TonB C-terminal" evidence="12">
    <location>
        <begin position="153"/>
        <end position="242"/>
    </location>
</feature>
<comment type="similarity">
    <text evidence="2">Belongs to the TonB family.</text>
</comment>
<dbReference type="RefSeq" id="WP_158214624.1">
    <property type="nucleotide sequence ID" value="NZ_JADYTN010000007.1"/>
</dbReference>
<protein>
    <submittedName>
        <fullName evidence="13">Energy transducer TonB</fullName>
    </submittedName>
</protein>
<evidence type="ECO:0000256" key="4">
    <source>
        <dbReference type="ARBA" id="ARBA00022475"/>
    </source>
</evidence>
<name>A0ABS9CED4_9BACT</name>
<evidence type="ECO:0000313" key="14">
    <source>
        <dbReference type="Proteomes" id="UP001200470"/>
    </source>
</evidence>
<evidence type="ECO:0000256" key="2">
    <source>
        <dbReference type="ARBA" id="ARBA00006555"/>
    </source>
</evidence>
<dbReference type="SUPFAM" id="SSF74653">
    <property type="entry name" value="TolA/TonB C-terminal domain"/>
    <property type="match status" value="1"/>
</dbReference>
<evidence type="ECO:0000259" key="12">
    <source>
        <dbReference type="PROSITE" id="PS52015"/>
    </source>
</evidence>
<dbReference type="PANTHER" id="PTHR33446:SF2">
    <property type="entry name" value="PROTEIN TONB"/>
    <property type="match status" value="1"/>
</dbReference>
<evidence type="ECO:0000256" key="6">
    <source>
        <dbReference type="ARBA" id="ARBA00022692"/>
    </source>
</evidence>
<dbReference type="InterPro" id="IPR037682">
    <property type="entry name" value="TonB_C"/>
</dbReference>
<feature type="transmembrane region" description="Helical" evidence="11">
    <location>
        <begin position="20"/>
        <end position="39"/>
    </location>
</feature>
<accession>A0ABS9CED4</accession>
<dbReference type="NCBIfam" id="TIGR01352">
    <property type="entry name" value="tonB_Cterm"/>
    <property type="match status" value="1"/>
</dbReference>